<evidence type="ECO:0000313" key="3">
    <source>
        <dbReference type="EMBL" id="CAD7277319.1"/>
    </source>
</evidence>
<keyword evidence="4" id="KW-1185">Reference proteome</keyword>
<sequence length="372" mass="43883">MAKSALSVVFLVSGLLCAVVGDHGKELEIISQGMVVRGDSAYNEVHGRKAHEGMNHVEKHKMTSDEQKNEAFLLDPRSVKKDHVENEPHKESHQVDNRPEIAAGSDRSNEDPNRSAENKEKRNEYQPEHVHHHQNPHSREDRTSGEADRHEGRHDRSPHKHRHGRSHHKKSKSLDEEDRHDSTEVEPHADAEKKPEHHHEHHNRKHHHEHHNRKHHHEHHNRKHHHEHHNRKHHHKHHSNHHHRLNHHSEEHGMKRHQSQSCEAANHLSEMNCQAHHKVSRHHNRRHRVNQPVHIPKSMPHIQPHFARKQVDSDVDKPKLRQKRSRLHHRRPLKHLLRKPKGPSKSAGRPLSKKLHKLRHYHGKRTRVAVAA</sequence>
<feature type="compositionally biased region" description="Basic and acidic residues" evidence="1">
    <location>
        <begin position="77"/>
        <end position="99"/>
    </location>
</feature>
<accession>A0A7R9BL35</accession>
<evidence type="ECO:0000256" key="2">
    <source>
        <dbReference type="SAM" id="SignalP"/>
    </source>
</evidence>
<gene>
    <name evidence="3" type="ORF">NMOB1V02_LOCUS5054</name>
</gene>
<feature type="chain" id="PRO_5036210182" description="Histidine-rich glycoprotein-like" evidence="2">
    <location>
        <begin position="22"/>
        <end position="372"/>
    </location>
</feature>
<dbReference type="AlphaFoldDB" id="A0A7R9BL35"/>
<feature type="compositionally biased region" description="Basic and acidic residues" evidence="1">
    <location>
        <begin position="172"/>
        <end position="198"/>
    </location>
</feature>
<keyword evidence="2" id="KW-0732">Signal</keyword>
<name>A0A7R9BL35_9CRUS</name>
<feature type="compositionally biased region" description="Basic and acidic residues" evidence="1">
    <location>
        <begin position="137"/>
        <end position="155"/>
    </location>
</feature>
<feature type="compositionally biased region" description="Basic and acidic residues" evidence="1">
    <location>
        <begin position="107"/>
        <end position="129"/>
    </location>
</feature>
<dbReference type="Proteomes" id="UP000678499">
    <property type="component" value="Unassembled WGS sequence"/>
</dbReference>
<proteinExistence type="predicted"/>
<feature type="compositionally biased region" description="Basic residues" evidence="1">
    <location>
        <begin position="320"/>
        <end position="342"/>
    </location>
</feature>
<feature type="region of interest" description="Disordered" evidence="1">
    <location>
        <begin position="74"/>
        <end position="263"/>
    </location>
</feature>
<evidence type="ECO:0000313" key="4">
    <source>
        <dbReference type="Proteomes" id="UP000678499"/>
    </source>
</evidence>
<feature type="compositionally biased region" description="Basic residues" evidence="1">
    <location>
        <begin position="156"/>
        <end position="171"/>
    </location>
</feature>
<evidence type="ECO:0000256" key="1">
    <source>
        <dbReference type="SAM" id="MobiDB-lite"/>
    </source>
</evidence>
<protein>
    <recommendedName>
        <fullName evidence="5">Histidine-rich glycoprotein-like</fullName>
    </recommendedName>
</protein>
<feature type="compositionally biased region" description="Basic residues" evidence="1">
    <location>
        <begin position="199"/>
        <end position="246"/>
    </location>
</feature>
<feature type="region of interest" description="Disordered" evidence="1">
    <location>
        <begin position="293"/>
        <end position="355"/>
    </location>
</feature>
<feature type="signal peptide" evidence="2">
    <location>
        <begin position="1"/>
        <end position="21"/>
    </location>
</feature>
<dbReference type="EMBL" id="OA882906">
    <property type="protein sequence ID" value="CAD7277319.1"/>
    <property type="molecule type" value="Genomic_DNA"/>
</dbReference>
<evidence type="ECO:0008006" key="5">
    <source>
        <dbReference type="Google" id="ProtNLM"/>
    </source>
</evidence>
<feature type="compositionally biased region" description="Basic and acidic residues" evidence="1">
    <location>
        <begin position="309"/>
        <end position="319"/>
    </location>
</feature>
<reference evidence="3" key="1">
    <citation type="submission" date="2020-11" db="EMBL/GenBank/DDBJ databases">
        <authorList>
            <person name="Tran Van P."/>
        </authorList>
    </citation>
    <scope>NUCLEOTIDE SEQUENCE</scope>
</reference>
<organism evidence="3">
    <name type="scientific">Notodromas monacha</name>
    <dbReference type="NCBI Taxonomy" id="399045"/>
    <lineage>
        <taxon>Eukaryota</taxon>
        <taxon>Metazoa</taxon>
        <taxon>Ecdysozoa</taxon>
        <taxon>Arthropoda</taxon>
        <taxon>Crustacea</taxon>
        <taxon>Oligostraca</taxon>
        <taxon>Ostracoda</taxon>
        <taxon>Podocopa</taxon>
        <taxon>Podocopida</taxon>
        <taxon>Cypridocopina</taxon>
        <taxon>Cypridoidea</taxon>
        <taxon>Cyprididae</taxon>
        <taxon>Notodromas</taxon>
    </lineage>
</organism>
<dbReference type="EMBL" id="CAJPEX010000869">
    <property type="protein sequence ID" value="CAG0917471.1"/>
    <property type="molecule type" value="Genomic_DNA"/>
</dbReference>